<reference evidence="9" key="2">
    <citation type="submission" date="2025-04" db="UniProtKB">
        <authorList>
            <consortium name="RefSeq"/>
        </authorList>
    </citation>
    <scope>IDENTIFICATION</scope>
</reference>
<dbReference type="InterPro" id="IPR032308">
    <property type="entry name" value="TDBD"/>
</dbReference>
<dbReference type="Gramene" id="MELO3C024641.2.1">
    <property type="protein sequence ID" value="MELO3C024641.2.1"/>
    <property type="gene ID" value="MELO3C024641.2"/>
</dbReference>
<evidence type="ECO:0000256" key="5">
    <source>
        <dbReference type="SAM" id="MobiDB-lite"/>
    </source>
</evidence>
<proteinExistence type="inferred from homology"/>
<dbReference type="GeneID" id="103500997"/>
<gene>
    <name evidence="9" type="primary">LOC103500997</name>
    <name evidence="7" type="synonym">103500997</name>
</gene>
<feature type="region of interest" description="Disordered" evidence="5">
    <location>
        <begin position="226"/>
        <end position="247"/>
    </location>
</feature>
<keyword evidence="3 4" id="KW-0539">Nucleus</keyword>
<evidence type="ECO:0000256" key="2">
    <source>
        <dbReference type="ARBA" id="ARBA00006081"/>
    </source>
</evidence>
<name>A0A1S3CI21_CUCME</name>
<dbReference type="EnsemblPlants" id="MELO3C024641.2.1">
    <property type="protein sequence ID" value="MELO3C024641.2.1"/>
    <property type="gene ID" value="MELO3C024641.2"/>
</dbReference>
<dbReference type="GO" id="GO:0005634">
    <property type="term" value="C:nucleus"/>
    <property type="evidence" value="ECO:0007669"/>
    <property type="project" value="UniProtKB-SubCell"/>
</dbReference>
<evidence type="ECO:0000313" key="9">
    <source>
        <dbReference type="RefSeq" id="XP_008462697.1"/>
    </source>
</evidence>
<evidence type="ECO:0000259" key="6">
    <source>
        <dbReference type="Pfam" id="PF16135"/>
    </source>
</evidence>
<dbReference type="PANTHER" id="PTHR31413:SF12">
    <property type="entry name" value="AFP HOMOLOG 2"/>
    <property type="match status" value="1"/>
</dbReference>
<comment type="function">
    <text evidence="4">Acts as a negative regulator of abscisic acid (ABA) response.</text>
</comment>
<feature type="compositionally biased region" description="Basic and acidic residues" evidence="5">
    <location>
        <begin position="133"/>
        <end position="147"/>
    </location>
</feature>
<feature type="compositionally biased region" description="Low complexity" evidence="5">
    <location>
        <begin position="347"/>
        <end position="364"/>
    </location>
</feature>
<feature type="domain" description="Tify" evidence="6">
    <location>
        <begin position="428"/>
        <end position="448"/>
    </location>
</feature>
<feature type="compositionally biased region" description="Polar residues" evidence="5">
    <location>
        <begin position="171"/>
        <end position="205"/>
    </location>
</feature>
<feature type="region of interest" description="Disordered" evidence="5">
    <location>
        <begin position="133"/>
        <end position="205"/>
    </location>
</feature>
<dbReference type="Proteomes" id="UP001652600">
    <property type="component" value="Chromosome 2"/>
</dbReference>
<evidence type="ECO:0000256" key="1">
    <source>
        <dbReference type="ARBA" id="ARBA00004123"/>
    </source>
</evidence>
<dbReference type="GO" id="GO:0045892">
    <property type="term" value="P:negative regulation of DNA-templated transcription"/>
    <property type="evidence" value="ECO:0007669"/>
    <property type="project" value="TreeGrafter"/>
</dbReference>
<sequence>MEDNGLELSLGLSCGGSSVKSKGKNACSSDVGTEESDRGSKIIDDFKNFLQGGNQRLDIGPVILRNDSIKLKDNLFSDLSRANTDGDNSLNLKATGIWLMQKKNPIDIQEEIQPEVSNKRKIFFEEINCQKKHEGDSSQNNFDDKVKASRNSTTEDGSVAENEDVGESELEGSTSRPVSQNDGCAELSTTDLSGQKKVNSSSGSDIELQNLNRSIPFSIQTTSLQNGISPPIVKDSHDAGASSSTGHSLHSIRQAFLTGNGEQCGFQPMNPGNLPLMFGYSSSQLPTLDKDSSRGLISQPQLHNPCSRSQPSSGILPSSAEVTQYDPRTSEQEKVDNNSRQPTVEEGSSSQAGAKGSSSSLGVKDSSEQPGRGLFNEISAIKPGLDADVKFGGSGSFPNLPWVSTTGTGPNGRTISGVTYRYNTDQIKIVCACHGTHMSPEDFVRHASEELVSSENDACLAPFSSNNPSTSTQS</sequence>
<dbReference type="AlphaFoldDB" id="A0A1S3CI21"/>
<dbReference type="SMR" id="A0A1S3CI21"/>
<evidence type="ECO:0000256" key="3">
    <source>
        <dbReference type="ARBA" id="ARBA00023242"/>
    </source>
</evidence>
<evidence type="ECO:0000256" key="4">
    <source>
        <dbReference type="RuleBase" id="RU369029"/>
    </source>
</evidence>
<protein>
    <recommendedName>
        <fullName evidence="4">Ninja-family protein</fullName>
    </recommendedName>
    <alternativeName>
        <fullName evidence="4">ABI-binding protein</fullName>
    </alternativeName>
</protein>
<feature type="compositionally biased region" description="Polar residues" evidence="5">
    <location>
        <begin position="295"/>
        <end position="322"/>
    </location>
</feature>
<dbReference type="InParanoid" id="A0A1S3CI21"/>
<feature type="region of interest" description="Disordered" evidence="5">
    <location>
        <begin position="285"/>
        <end position="373"/>
    </location>
</feature>
<dbReference type="PANTHER" id="PTHR31413">
    <property type="entry name" value="AFP HOMOLOG 2"/>
    <property type="match status" value="1"/>
</dbReference>
<dbReference type="Pfam" id="PF16135">
    <property type="entry name" value="TDBD"/>
    <property type="match status" value="1"/>
</dbReference>
<keyword evidence="8" id="KW-1185">Reference proteome</keyword>
<dbReference type="GO" id="GO:0009867">
    <property type="term" value="P:jasmonic acid mediated signaling pathway"/>
    <property type="evidence" value="ECO:0007669"/>
    <property type="project" value="TreeGrafter"/>
</dbReference>
<dbReference type="eggNOG" id="ENOG502QSTR">
    <property type="taxonomic scope" value="Eukaryota"/>
</dbReference>
<dbReference type="RefSeq" id="XP_008462697.1">
    <property type="nucleotide sequence ID" value="XM_008464475.2"/>
</dbReference>
<accession>A0A1S3CI21</accession>
<comment type="similarity">
    <text evidence="2 4">Belongs to the Ninja family.</text>
</comment>
<dbReference type="KEGG" id="cmo:103500997"/>
<dbReference type="InterPro" id="IPR031307">
    <property type="entry name" value="Ninja_fam"/>
</dbReference>
<feature type="compositionally biased region" description="Basic and acidic residues" evidence="5">
    <location>
        <begin position="328"/>
        <end position="337"/>
    </location>
</feature>
<feature type="compositionally biased region" description="Acidic residues" evidence="5">
    <location>
        <begin position="161"/>
        <end position="170"/>
    </location>
</feature>
<reference evidence="7" key="1">
    <citation type="submission" date="2023-03" db="UniProtKB">
        <authorList>
            <consortium name="EnsemblPlants"/>
        </authorList>
    </citation>
    <scope>IDENTIFICATION</scope>
</reference>
<evidence type="ECO:0000313" key="8">
    <source>
        <dbReference type="Proteomes" id="UP001652600"/>
    </source>
</evidence>
<dbReference type="OrthoDB" id="1936656at2759"/>
<organism evidence="8 9">
    <name type="scientific">Cucumis melo</name>
    <name type="common">Muskmelon</name>
    <dbReference type="NCBI Taxonomy" id="3656"/>
    <lineage>
        <taxon>Eukaryota</taxon>
        <taxon>Viridiplantae</taxon>
        <taxon>Streptophyta</taxon>
        <taxon>Embryophyta</taxon>
        <taxon>Tracheophyta</taxon>
        <taxon>Spermatophyta</taxon>
        <taxon>Magnoliopsida</taxon>
        <taxon>eudicotyledons</taxon>
        <taxon>Gunneridae</taxon>
        <taxon>Pentapetalae</taxon>
        <taxon>rosids</taxon>
        <taxon>fabids</taxon>
        <taxon>Cucurbitales</taxon>
        <taxon>Cucurbitaceae</taxon>
        <taxon>Benincaseae</taxon>
        <taxon>Cucumis</taxon>
    </lineage>
</organism>
<reference evidence="8" key="3">
    <citation type="submission" date="2025-05" db="UniProtKB">
        <authorList>
            <consortium name="RefSeq"/>
        </authorList>
    </citation>
    <scope>NUCLEOTIDE SEQUENCE [LARGE SCALE GENOMIC DNA]</scope>
</reference>
<comment type="subcellular location">
    <subcellularLocation>
        <location evidence="1 4">Nucleus</location>
    </subcellularLocation>
</comment>
<evidence type="ECO:0000313" key="7">
    <source>
        <dbReference type="EnsemblPlants" id="MELO3C024641.2.1"/>
    </source>
</evidence>
<feature type="region of interest" description="Disordered" evidence="5">
    <location>
        <begin position="13"/>
        <end position="36"/>
    </location>
</feature>